<keyword evidence="3" id="KW-0802">TPR repeat</keyword>
<dbReference type="InterPro" id="IPR027417">
    <property type="entry name" value="P-loop_NTPase"/>
</dbReference>
<dbReference type="InterPro" id="IPR001054">
    <property type="entry name" value="A/G_cyclase"/>
</dbReference>
<dbReference type="PROSITE" id="PS50125">
    <property type="entry name" value="GUANYLATE_CYCLASE_2"/>
    <property type="match status" value="1"/>
</dbReference>
<dbReference type="SMART" id="SM00044">
    <property type="entry name" value="CYCc"/>
    <property type="match status" value="1"/>
</dbReference>
<evidence type="ECO:0000313" key="5">
    <source>
        <dbReference type="EMBL" id="RKX65695.1"/>
    </source>
</evidence>
<dbReference type="SMART" id="SM00028">
    <property type="entry name" value="TPR"/>
    <property type="match status" value="9"/>
</dbReference>
<evidence type="ECO:0000256" key="1">
    <source>
        <dbReference type="ARBA" id="ARBA00022741"/>
    </source>
</evidence>
<dbReference type="Pfam" id="PF13191">
    <property type="entry name" value="AAA_16"/>
    <property type="match status" value="1"/>
</dbReference>
<dbReference type="PANTHER" id="PTHR16305">
    <property type="entry name" value="TESTICULAR SOLUBLE ADENYLYL CYCLASE"/>
    <property type="match status" value="1"/>
</dbReference>
<dbReference type="GO" id="GO:0035556">
    <property type="term" value="P:intracellular signal transduction"/>
    <property type="evidence" value="ECO:0007669"/>
    <property type="project" value="InterPro"/>
</dbReference>
<dbReference type="GO" id="GO:0005524">
    <property type="term" value="F:ATP binding"/>
    <property type="evidence" value="ECO:0007669"/>
    <property type="project" value="UniProtKB-KW"/>
</dbReference>
<dbReference type="Gene3D" id="3.30.70.1230">
    <property type="entry name" value="Nucleotide cyclase"/>
    <property type="match status" value="1"/>
</dbReference>
<dbReference type="SUPFAM" id="SSF48452">
    <property type="entry name" value="TPR-like"/>
    <property type="match status" value="2"/>
</dbReference>
<evidence type="ECO:0000256" key="2">
    <source>
        <dbReference type="ARBA" id="ARBA00022840"/>
    </source>
</evidence>
<feature type="domain" description="Guanylate cyclase" evidence="4">
    <location>
        <begin position="13"/>
        <end position="141"/>
    </location>
</feature>
<evidence type="ECO:0000313" key="6">
    <source>
        <dbReference type="Proteomes" id="UP000282321"/>
    </source>
</evidence>
<gene>
    <name evidence="5" type="ORF">DRP44_05760</name>
</gene>
<sequence>MNNETENERKIVTILFADIANFTSFSESHDPEVVTELLERFLNAGTEIILQHGGFVDKYIGDCIMGLFGAPIAKANDSKNAVLAAVEIVSKVKEINATMQYPINIRIGIHTGLVIAGYIGHKKNRQYTVIGHAVNVAKRIQEEGEKNKIYVSESTYNTIKNYFDFKKVNSKPFKGLTNPIQIYEVLGIRKINASTIPFIGRKRYINKLMNAYKAAEKGKLEVVSVIGERGVGKSKLIDQFRKFVSDKNAILRYGRGINTQKFIPYSGVINIIKINLGIKEAYNKREIAKLLKERLNKFERYYIGILMSLSSTREYVQSKVLRDGIYVSLKSILERLSKNATFILILENADFIDSQSLEILNKLINELKHLRALFILTSTTRIIDTGITVYLKPFSRMETKKFIHAFYSGEMDTKTINTIYEKTKGNPLYIEEILISPNIEKDHLSIPFSIHESIMARVDNLSPYSKTLLQYAAVLGYEGNLNILYKITHLSDVRFSSSLNDLILTGFLTKLSENRYTFLHPLVHETVYNSILIKSRKLLHSEIAQIIESKYGSSLELFYETLAYHYDLSNNKNKSLYYMLKSGDRALSLHNVKTAIDYYKKAIKLSKSLNDKESYYYAMLNIGDAYYRNSNFRTSLSWYKKITGDTTLNSDDFYYKSLLGIAMNYERMGKYKKTISILTKILMQLKEDSLTKARVYHLLSVSYFRLGEYKISLEHGFRSREIAMKYESLQDIAKANAFIGHSYRFLGDFDNSEKYHNENLEIGELTNDLMRIAYTYDSLASIYRDKMNYNKAEKYLQKSLALTIKMGYTLNTGDVHSDLAEIYILKGDFKEAYQHLTMAKKIFKKIGYLYELIILNRRFAHYYLKIGNYIRSAKYAKQGLELAKKSGEKLEEGRMHLLLGEIYFHINEMEPAKREITKAINIFKSTNAMFYLSRAKELLKNFDKVVV</sequence>
<organism evidence="5 6">
    <name type="scientific">candidate division TA06 bacterium</name>
    <dbReference type="NCBI Taxonomy" id="2250710"/>
    <lineage>
        <taxon>Bacteria</taxon>
        <taxon>Bacteria division TA06</taxon>
    </lineage>
</organism>
<dbReference type="PROSITE" id="PS50005">
    <property type="entry name" value="TPR"/>
    <property type="match status" value="1"/>
</dbReference>
<dbReference type="GO" id="GO:0005737">
    <property type="term" value="C:cytoplasm"/>
    <property type="evidence" value="ECO:0007669"/>
    <property type="project" value="TreeGrafter"/>
</dbReference>
<dbReference type="SUPFAM" id="SSF52540">
    <property type="entry name" value="P-loop containing nucleoside triphosphate hydrolases"/>
    <property type="match status" value="1"/>
</dbReference>
<evidence type="ECO:0000256" key="3">
    <source>
        <dbReference type="PROSITE-ProRule" id="PRU00339"/>
    </source>
</evidence>
<dbReference type="PANTHER" id="PTHR16305:SF28">
    <property type="entry name" value="GUANYLATE CYCLASE DOMAIN-CONTAINING PROTEIN"/>
    <property type="match status" value="1"/>
</dbReference>
<dbReference type="Pfam" id="PF00211">
    <property type="entry name" value="Guanylate_cyc"/>
    <property type="match status" value="1"/>
</dbReference>
<dbReference type="Gene3D" id="3.40.50.300">
    <property type="entry name" value="P-loop containing nucleotide triphosphate hydrolases"/>
    <property type="match status" value="1"/>
</dbReference>
<reference evidence="5 6" key="1">
    <citation type="submission" date="2018-06" db="EMBL/GenBank/DDBJ databases">
        <title>Extensive metabolic versatility and redundancy in microbially diverse, dynamic hydrothermal sediments.</title>
        <authorList>
            <person name="Dombrowski N."/>
            <person name="Teske A."/>
            <person name="Baker B.J."/>
        </authorList>
    </citation>
    <scope>NUCLEOTIDE SEQUENCE [LARGE SCALE GENOMIC DNA]</scope>
    <source>
        <strain evidence="5">B35_G9</strain>
    </source>
</reference>
<dbReference type="EMBL" id="QNBC01000076">
    <property type="protein sequence ID" value="RKX65695.1"/>
    <property type="molecule type" value="Genomic_DNA"/>
</dbReference>
<dbReference type="Pfam" id="PF13424">
    <property type="entry name" value="TPR_12"/>
    <property type="match status" value="1"/>
</dbReference>
<dbReference type="AlphaFoldDB" id="A0A660S791"/>
<dbReference type="InterPro" id="IPR029787">
    <property type="entry name" value="Nucleotide_cyclase"/>
</dbReference>
<dbReference type="GO" id="GO:0004016">
    <property type="term" value="F:adenylate cyclase activity"/>
    <property type="evidence" value="ECO:0007669"/>
    <property type="project" value="UniProtKB-ARBA"/>
</dbReference>
<dbReference type="GO" id="GO:0009190">
    <property type="term" value="P:cyclic nucleotide biosynthetic process"/>
    <property type="evidence" value="ECO:0007669"/>
    <property type="project" value="InterPro"/>
</dbReference>
<evidence type="ECO:0000259" key="4">
    <source>
        <dbReference type="PROSITE" id="PS50125"/>
    </source>
</evidence>
<dbReference type="Gene3D" id="1.25.40.10">
    <property type="entry name" value="Tetratricopeptide repeat domain"/>
    <property type="match status" value="3"/>
</dbReference>
<name>A0A660S791_UNCT6</name>
<dbReference type="CDD" id="cd07302">
    <property type="entry name" value="CHD"/>
    <property type="match status" value="1"/>
</dbReference>
<proteinExistence type="predicted"/>
<feature type="repeat" description="TPR" evidence="3">
    <location>
        <begin position="773"/>
        <end position="806"/>
    </location>
</feature>
<dbReference type="Proteomes" id="UP000282321">
    <property type="component" value="Unassembled WGS sequence"/>
</dbReference>
<protein>
    <recommendedName>
        <fullName evidence="4">Guanylate cyclase domain-containing protein</fullName>
    </recommendedName>
</protein>
<keyword evidence="2" id="KW-0067">ATP-binding</keyword>
<dbReference type="InterPro" id="IPR011990">
    <property type="entry name" value="TPR-like_helical_dom_sf"/>
</dbReference>
<dbReference type="SUPFAM" id="SSF55073">
    <property type="entry name" value="Nucleotide cyclase"/>
    <property type="match status" value="1"/>
</dbReference>
<dbReference type="InterPro" id="IPR041664">
    <property type="entry name" value="AAA_16"/>
</dbReference>
<comment type="caution">
    <text evidence="5">The sequence shown here is derived from an EMBL/GenBank/DDBJ whole genome shotgun (WGS) entry which is preliminary data.</text>
</comment>
<dbReference type="InterPro" id="IPR019734">
    <property type="entry name" value="TPR_rpt"/>
</dbReference>
<accession>A0A660S791</accession>
<keyword evidence="1" id="KW-0547">Nucleotide-binding</keyword>